<reference evidence="14" key="2">
    <citation type="journal article" date="2017" name="Nat. Plants">
        <title>The Aegilops tauschii genome reveals multiple impacts of transposons.</title>
        <authorList>
            <person name="Zhao G."/>
            <person name="Zou C."/>
            <person name="Li K."/>
            <person name="Wang K."/>
            <person name="Li T."/>
            <person name="Gao L."/>
            <person name="Zhang X."/>
            <person name="Wang H."/>
            <person name="Yang Z."/>
            <person name="Liu X."/>
            <person name="Jiang W."/>
            <person name="Mao L."/>
            <person name="Kong X."/>
            <person name="Jiao Y."/>
            <person name="Jia J."/>
        </authorList>
    </citation>
    <scope>NUCLEOTIDE SEQUENCE [LARGE SCALE GENOMIC DNA]</scope>
    <source>
        <strain evidence="14">cv. AL8/78</strain>
    </source>
</reference>
<keyword evidence="14" id="KW-1185">Reference proteome</keyword>
<name>A0A453A7A7_AEGTS</name>
<accession>A0A453A7A7</accession>
<dbReference type="PANTHER" id="PTHR47955">
    <property type="entry name" value="CYTOCHROME P450 FAMILY 71 PROTEIN"/>
    <property type="match status" value="1"/>
</dbReference>
<proteinExistence type="inferred from homology"/>
<comment type="cofactor">
    <cofactor evidence="1 10">
        <name>heme</name>
        <dbReference type="ChEBI" id="CHEBI:30413"/>
    </cofactor>
</comment>
<reference evidence="13" key="3">
    <citation type="journal article" date="2017" name="Nature">
        <title>Genome sequence of the progenitor of the wheat D genome Aegilops tauschii.</title>
        <authorList>
            <person name="Luo M.C."/>
            <person name="Gu Y.Q."/>
            <person name="Puiu D."/>
            <person name="Wang H."/>
            <person name="Twardziok S.O."/>
            <person name="Deal K.R."/>
            <person name="Huo N."/>
            <person name="Zhu T."/>
            <person name="Wang L."/>
            <person name="Wang Y."/>
            <person name="McGuire P.E."/>
            <person name="Liu S."/>
            <person name="Long H."/>
            <person name="Ramasamy R.K."/>
            <person name="Rodriguez J.C."/>
            <person name="Van S.L."/>
            <person name="Yuan L."/>
            <person name="Wang Z."/>
            <person name="Xia Z."/>
            <person name="Xiao L."/>
            <person name="Anderson O.D."/>
            <person name="Ouyang S."/>
            <person name="Liang Y."/>
            <person name="Zimin A.V."/>
            <person name="Pertea G."/>
            <person name="Qi P."/>
            <person name="Bennetzen J.L."/>
            <person name="Dai X."/>
            <person name="Dawson M.W."/>
            <person name="Muller H.G."/>
            <person name="Kugler K."/>
            <person name="Rivarola-Duarte L."/>
            <person name="Spannagl M."/>
            <person name="Mayer K.F.X."/>
            <person name="Lu F.H."/>
            <person name="Bevan M.W."/>
            <person name="Leroy P."/>
            <person name="Li P."/>
            <person name="You F.M."/>
            <person name="Sun Q."/>
            <person name="Liu Z."/>
            <person name="Lyons E."/>
            <person name="Wicker T."/>
            <person name="Salzberg S.L."/>
            <person name="Devos K.M."/>
            <person name="Dvorak J."/>
        </authorList>
    </citation>
    <scope>NUCLEOTIDE SEQUENCE [LARGE SCALE GENOMIC DNA]</scope>
    <source>
        <strain evidence="13">cv. AL8/78</strain>
    </source>
</reference>
<keyword evidence="8 10" id="KW-0408">Iron</keyword>
<feature type="transmembrane region" description="Helical" evidence="12">
    <location>
        <begin position="25"/>
        <end position="44"/>
    </location>
</feature>
<protein>
    <recommendedName>
        <fullName evidence="15">Cytochrome P450</fullName>
    </recommendedName>
</protein>
<dbReference type="Proteomes" id="UP000015105">
    <property type="component" value="Chromosome 2D"/>
</dbReference>
<keyword evidence="4 12" id="KW-0812">Transmembrane</keyword>
<evidence type="ECO:0000256" key="5">
    <source>
        <dbReference type="ARBA" id="ARBA00022723"/>
    </source>
</evidence>
<dbReference type="GO" id="GO:0020037">
    <property type="term" value="F:heme binding"/>
    <property type="evidence" value="ECO:0007669"/>
    <property type="project" value="InterPro"/>
</dbReference>
<dbReference type="AlphaFoldDB" id="A0A453A7A7"/>
<evidence type="ECO:0000256" key="6">
    <source>
        <dbReference type="ARBA" id="ARBA00022989"/>
    </source>
</evidence>
<dbReference type="InterPro" id="IPR036396">
    <property type="entry name" value="Cyt_P450_sf"/>
</dbReference>
<keyword evidence="6 12" id="KW-1133">Transmembrane helix</keyword>
<sequence>VKKPTDWLSYHCTSKLLAMEMERWLSLYFIGISTVLALWFLIFFGSKRNPKKKQLPPGPWTLPIIGSLHHLVGDLPHRRMMKMSRQHGPLMHLRLGEVPTVIVSSAEAAALVMKTNDLDFASRPRSPLQDIISCGGMGIIFGPYGDRWRQMRKICIVELLSSKQVRRMEGIKANEVGNLLHSMATAGATVNVSAKMATLSSNVVTRAVFGGKFTRQDEYLHELSNVNELMGSFCLVDLFPSSRLVRLLSNCERLMRRSYGRIQHIITEIIEGRKAARAAGGHACSTNDEDLLDVLLRLQQEDSLTFPLTTEIIGVVIFDIFGAATETTGTAVDWAMSELLNNPEAMGKAQREDPKYWDNPEEFKPERFENSSVEYYGTHFEFTPFGAGRRQCPGILFAMSTVEIVLANVLYHFDWVLPGGASAESMDMSEKFGVSVRRKLDLQLIAIPYKCSKAISI</sequence>
<dbReference type="Gramene" id="AET2Gv20011200.1">
    <property type="protein sequence ID" value="AET2Gv20011200.1"/>
    <property type="gene ID" value="AET2Gv20011200"/>
</dbReference>
<keyword evidence="7 11" id="KW-0560">Oxidoreductase</keyword>
<reference evidence="14" key="1">
    <citation type="journal article" date="2014" name="Science">
        <title>Ancient hybridizations among the ancestral genomes of bread wheat.</title>
        <authorList>
            <consortium name="International Wheat Genome Sequencing Consortium,"/>
            <person name="Marcussen T."/>
            <person name="Sandve S.R."/>
            <person name="Heier L."/>
            <person name="Spannagl M."/>
            <person name="Pfeifer M."/>
            <person name="Jakobsen K.S."/>
            <person name="Wulff B.B."/>
            <person name="Steuernagel B."/>
            <person name="Mayer K.F."/>
            <person name="Olsen O.A."/>
        </authorList>
    </citation>
    <scope>NUCLEOTIDE SEQUENCE [LARGE SCALE GENOMIC DNA]</scope>
    <source>
        <strain evidence="14">cv. AL8/78</strain>
    </source>
</reference>
<dbReference type="InterPro" id="IPR001128">
    <property type="entry name" value="Cyt_P450"/>
</dbReference>
<dbReference type="SUPFAM" id="SSF48264">
    <property type="entry name" value="Cytochrome P450"/>
    <property type="match status" value="1"/>
</dbReference>
<dbReference type="PRINTS" id="PR00463">
    <property type="entry name" value="EP450I"/>
</dbReference>
<dbReference type="GO" id="GO:0004497">
    <property type="term" value="F:monooxygenase activity"/>
    <property type="evidence" value="ECO:0007669"/>
    <property type="project" value="UniProtKB-KW"/>
</dbReference>
<dbReference type="Gene3D" id="1.10.630.10">
    <property type="entry name" value="Cytochrome P450"/>
    <property type="match status" value="2"/>
</dbReference>
<evidence type="ECO:0000313" key="14">
    <source>
        <dbReference type="Proteomes" id="UP000015105"/>
    </source>
</evidence>
<organism evidence="13 14">
    <name type="scientific">Aegilops tauschii subsp. strangulata</name>
    <name type="common">Goatgrass</name>
    <dbReference type="NCBI Taxonomy" id="200361"/>
    <lineage>
        <taxon>Eukaryota</taxon>
        <taxon>Viridiplantae</taxon>
        <taxon>Streptophyta</taxon>
        <taxon>Embryophyta</taxon>
        <taxon>Tracheophyta</taxon>
        <taxon>Spermatophyta</taxon>
        <taxon>Magnoliopsida</taxon>
        <taxon>Liliopsida</taxon>
        <taxon>Poales</taxon>
        <taxon>Poaceae</taxon>
        <taxon>BOP clade</taxon>
        <taxon>Pooideae</taxon>
        <taxon>Triticodae</taxon>
        <taxon>Triticeae</taxon>
        <taxon>Triticinae</taxon>
        <taxon>Aegilops</taxon>
    </lineage>
</organism>
<dbReference type="PROSITE" id="PS00086">
    <property type="entry name" value="CYTOCHROME_P450"/>
    <property type="match status" value="1"/>
</dbReference>
<dbReference type="PANTHER" id="PTHR47955:SF19">
    <property type="entry name" value="CYTOCHROME P450 71A9-LIKE ISOFORM X1"/>
    <property type="match status" value="1"/>
</dbReference>
<keyword evidence="3 10" id="KW-0349">Heme</keyword>
<keyword evidence="12" id="KW-0472">Membrane</keyword>
<evidence type="ECO:0000313" key="13">
    <source>
        <dbReference type="EnsemblPlants" id="AET2Gv20011200.1"/>
    </source>
</evidence>
<evidence type="ECO:0000256" key="4">
    <source>
        <dbReference type="ARBA" id="ARBA00022692"/>
    </source>
</evidence>
<evidence type="ECO:0000256" key="11">
    <source>
        <dbReference type="RuleBase" id="RU000461"/>
    </source>
</evidence>
<dbReference type="InterPro" id="IPR002401">
    <property type="entry name" value="Cyt_P450_E_grp-I"/>
</dbReference>
<dbReference type="InterPro" id="IPR017972">
    <property type="entry name" value="Cyt_P450_CS"/>
</dbReference>
<evidence type="ECO:0000256" key="9">
    <source>
        <dbReference type="ARBA" id="ARBA00023033"/>
    </source>
</evidence>
<evidence type="ECO:0000256" key="3">
    <source>
        <dbReference type="ARBA" id="ARBA00022617"/>
    </source>
</evidence>
<evidence type="ECO:0008006" key="15">
    <source>
        <dbReference type="Google" id="ProtNLM"/>
    </source>
</evidence>
<dbReference type="EnsemblPlants" id="AET2Gv20011200.1">
    <property type="protein sequence ID" value="AET2Gv20011200.1"/>
    <property type="gene ID" value="AET2Gv20011200"/>
</dbReference>
<dbReference type="GO" id="GO:0005506">
    <property type="term" value="F:iron ion binding"/>
    <property type="evidence" value="ECO:0007669"/>
    <property type="project" value="InterPro"/>
</dbReference>
<feature type="binding site" description="axial binding residue" evidence="10">
    <location>
        <position position="392"/>
    </location>
    <ligand>
        <name>heme</name>
        <dbReference type="ChEBI" id="CHEBI:30413"/>
    </ligand>
    <ligandPart>
        <name>Fe</name>
        <dbReference type="ChEBI" id="CHEBI:18248"/>
    </ligandPart>
</feature>
<evidence type="ECO:0000256" key="2">
    <source>
        <dbReference type="ARBA" id="ARBA00010617"/>
    </source>
</evidence>
<evidence type="ECO:0000256" key="1">
    <source>
        <dbReference type="ARBA" id="ARBA00001971"/>
    </source>
</evidence>
<dbReference type="Pfam" id="PF00067">
    <property type="entry name" value="p450"/>
    <property type="match status" value="1"/>
</dbReference>
<dbReference type="GO" id="GO:0016705">
    <property type="term" value="F:oxidoreductase activity, acting on paired donors, with incorporation or reduction of molecular oxygen"/>
    <property type="evidence" value="ECO:0007669"/>
    <property type="project" value="InterPro"/>
</dbReference>
<evidence type="ECO:0000256" key="8">
    <source>
        <dbReference type="ARBA" id="ARBA00023004"/>
    </source>
</evidence>
<comment type="similarity">
    <text evidence="2 11">Belongs to the cytochrome P450 family.</text>
</comment>
<evidence type="ECO:0000256" key="12">
    <source>
        <dbReference type="SAM" id="Phobius"/>
    </source>
</evidence>
<evidence type="ECO:0000256" key="10">
    <source>
        <dbReference type="PIRSR" id="PIRSR602401-1"/>
    </source>
</evidence>
<reference evidence="13" key="4">
    <citation type="submission" date="2019-03" db="UniProtKB">
        <authorList>
            <consortium name="EnsemblPlants"/>
        </authorList>
    </citation>
    <scope>IDENTIFICATION</scope>
</reference>
<evidence type="ECO:0000256" key="7">
    <source>
        <dbReference type="ARBA" id="ARBA00023002"/>
    </source>
</evidence>
<keyword evidence="9 11" id="KW-0503">Monooxygenase</keyword>
<keyword evidence="5 10" id="KW-0479">Metal-binding</keyword>
<reference evidence="13" key="5">
    <citation type="journal article" date="2021" name="G3 (Bethesda)">
        <title>Aegilops tauschii genome assembly Aet v5.0 features greater sequence contiguity and improved annotation.</title>
        <authorList>
            <person name="Wang L."/>
            <person name="Zhu T."/>
            <person name="Rodriguez J.C."/>
            <person name="Deal K.R."/>
            <person name="Dubcovsky J."/>
            <person name="McGuire P.E."/>
            <person name="Lux T."/>
            <person name="Spannagl M."/>
            <person name="Mayer K.F.X."/>
            <person name="Baldrich P."/>
            <person name="Meyers B.C."/>
            <person name="Huo N."/>
            <person name="Gu Y.Q."/>
            <person name="Zhou H."/>
            <person name="Devos K.M."/>
            <person name="Bennetzen J.L."/>
            <person name="Unver T."/>
            <person name="Budak H."/>
            <person name="Gulick P.J."/>
            <person name="Galiba G."/>
            <person name="Kalapos B."/>
            <person name="Nelson D.R."/>
            <person name="Li P."/>
            <person name="You F.M."/>
            <person name="Luo M.C."/>
            <person name="Dvorak J."/>
        </authorList>
    </citation>
    <scope>NUCLEOTIDE SEQUENCE [LARGE SCALE GENOMIC DNA]</scope>
    <source>
        <strain evidence="13">cv. AL8/78</strain>
    </source>
</reference>